<evidence type="ECO:0000256" key="10">
    <source>
        <dbReference type="ARBA" id="ARBA00022691"/>
    </source>
</evidence>
<feature type="binding site" evidence="14">
    <location>
        <begin position="109"/>
        <end position="113"/>
    </location>
    <ligand>
        <name>S-adenosyl-L-methionine</name>
        <dbReference type="ChEBI" id="CHEBI:59789"/>
    </ligand>
</feature>
<dbReference type="PIRSF" id="PIRSF016123">
    <property type="entry name" value="UCP016123"/>
    <property type="match status" value="1"/>
</dbReference>
<evidence type="ECO:0000256" key="11">
    <source>
        <dbReference type="ARBA" id="ARBA00022694"/>
    </source>
</evidence>
<comment type="catalytic activity">
    <reaction evidence="13 14">
        <text>cytidine(56) in tRNA + S-adenosyl-L-methionine = 2'-O-methylcytidine(56) in tRNA + S-adenosyl-L-homocysteine + H(+)</text>
        <dbReference type="Rhea" id="RHEA:42968"/>
        <dbReference type="Rhea" id="RHEA-COMP:10308"/>
        <dbReference type="Rhea" id="RHEA-COMP:10309"/>
        <dbReference type="ChEBI" id="CHEBI:15378"/>
        <dbReference type="ChEBI" id="CHEBI:57856"/>
        <dbReference type="ChEBI" id="CHEBI:59789"/>
        <dbReference type="ChEBI" id="CHEBI:74495"/>
        <dbReference type="ChEBI" id="CHEBI:82748"/>
        <dbReference type="EC" id="2.1.1.206"/>
    </reaction>
</comment>
<dbReference type="GO" id="GO:0106059">
    <property type="term" value="F:tRNA (cytidine(56)-2'-O)-methyltransferase activity"/>
    <property type="evidence" value="ECO:0007669"/>
    <property type="project" value="UniProtKB-EC"/>
</dbReference>
<evidence type="ECO:0000256" key="9">
    <source>
        <dbReference type="ARBA" id="ARBA00022679"/>
    </source>
</evidence>
<comment type="subcellular location">
    <subcellularLocation>
        <location evidence="2 14">Cytoplasm</location>
    </subcellularLocation>
</comment>
<dbReference type="CDD" id="cd18083">
    <property type="entry name" value="aTrm56-like"/>
    <property type="match status" value="1"/>
</dbReference>
<evidence type="ECO:0000256" key="1">
    <source>
        <dbReference type="ARBA" id="ARBA00003959"/>
    </source>
</evidence>
<evidence type="ECO:0000256" key="2">
    <source>
        <dbReference type="ARBA" id="ARBA00004496"/>
    </source>
</evidence>
<dbReference type="Pfam" id="PF01994">
    <property type="entry name" value="Trm56"/>
    <property type="match status" value="1"/>
</dbReference>
<dbReference type="EC" id="2.1.1.206" evidence="5 14"/>
<keyword evidence="8 14" id="KW-0489">Methyltransferase</keyword>
<evidence type="ECO:0000256" key="5">
    <source>
        <dbReference type="ARBA" id="ARBA00012624"/>
    </source>
</evidence>
<dbReference type="PANTHER" id="PTHR42197:SF1">
    <property type="entry name" value="TRNA (CYTIDINE(56)-2'-O)-METHYLTRANSFERASE"/>
    <property type="match status" value="1"/>
</dbReference>
<evidence type="ECO:0000256" key="6">
    <source>
        <dbReference type="ARBA" id="ARBA00013709"/>
    </source>
</evidence>
<protein>
    <recommendedName>
        <fullName evidence="6 14">tRNA (cytidine(56)-2'-O)-methyltransferase</fullName>
        <ecNumber evidence="5 14">2.1.1.206</ecNumber>
    </recommendedName>
    <alternativeName>
        <fullName evidence="12 14">tRNA ribose 2'-O-methyltransferase aTrm56</fullName>
    </alternativeName>
</protein>
<evidence type="ECO:0000313" key="15">
    <source>
        <dbReference type="EMBL" id="MBS3061303.1"/>
    </source>
</evidence>
<keyword evidence="10 14" id="KW-0949">S-adenosyl-L-methionine</keyword>
<organism evidence="15 16">
    <name type="scientific">Candidatus Iainarchaeum sp</name>
    <dbReference type="NCBI Taxonomy" id="3101447"/>
    <lineage>
        <taxon>Archaea</taxon>
        <taxon>Candidatus Iainarchaeota</taxon>
        <taxon>Candidatus Iainarchaeia</taxon>
        <taxon>Candidatus Iainarchaeales</taxon>
        <taxon>Candidatus Iainarchaeaceae</taxon>
        <taxon>Candidatus Iainarchaeum</taxon>
    </lineage>
</organism>
<dbReference type="HAMAP" id="MF_00077">
    <property type="entry name" value="tRNA_methyltr_aTrm56"/>
    <property type="match status" value="1"/>
</dbReference>
<reference evidence="15" key="1">
    <citation type="submission" date="2021-03" db="EMBL/GenBank/DDBJ databases">
        <authorList>
            <person name="Jaffe A."/>
        </authorList>
    </citation>
    <scope>NUCLEOTIDE SEQUENCE</scope>
    <source>
        <strain evidence="15">RIFCSPLOWO2_01_FULL_AR10_48_17</strain>
    </source>
</reference>
<evidence type="ECO:0000256" key="13">
    <source>
        <dbReference type="ARBA" id="ARBA00047792"/>
    </source>
</evidence>
<dbReference type="EMBL" id="JAGVWC010000008">
    <property type="protein sequence ID" value="MBS3061303.1"/>
    <property type="molecule type" value="Genomic_DNA"/>
</dbReference>
<comment type="caution">
    <text evidence="15">The sequence shown here is derived from an EMBL/GenBank/DDBJ whole genome shotgun (WGS) entry which is preliminary data.</text>
</comment>
<comment type="subunit">
    <text evidence="4 14">Homodimer.</text>
</comment>
<dbReference type="SUPFAM" id="SSF75217">
    <property type="entry name" value="alpha/beta knot"/>
    <property type="match status" value="1"/>
</dbReference>
<gene>
    <name evidence="15" type="ORF">J4215_01850</name>
</gene>
<keyword evidence="11 14" id="KW-0819">tRNA processing</keyword>
<keyword evidence="7 14" id="KW-0963">Cytoplasm</keyword>
<evidence type="ECO:0000256" key="8">
    <source>
        <dbReference type="ARBA" id="ARBA00022603"/>
    </source>
</evidence>
<dbReference type="Proteomes" id="UP000675968">
    <property type="component" value="Unassembled WGS sequence"/>
</dbReference>
<dbReference type="InterPro" id="IPR029026">
    <property type="entry name" value="tRNA_m1G_MTases_N"/>
</dbReference>
<dbReference type="GO" id="GO:0002128">
    <property type="term" value="P:tRNA nucleoside ribose methylation"/>
    <property type="evidence" value="ECO:0007669"/>
    <property type="project" value="UniProtKB-UniRule"/>
</dbReference>
<name>A0A8T4L203_9ARCH</name>
<dbReference type="AlphaFoldDB" id="A0A8T4L203"/>
<evidence type="ECO:0000256" key="4">
    <source>
        <dbReference type="ARBA" id="ARBA00011738"/>
    </source>
</evidence>
<dbReference type="GO" id="GO:0005737">
    <property type="term" value="C:cytoplasm"/>
    <property type="evidence" value="ECO:0007669"/>
    <property type="project" value="UniProtKB-SubCell"/>
</dbReference>
<evidence type="ECO:0000256" key="7">
    <source>
        <dbReference type="ARBA" id="ARBA00022490"/>
    </source>
</evidence>
<dbReference type="InterPro" id="IPR029028">
    <property type="entry name" value="Alpha/beta_knot_MTases"/>
</dbReference>
<evidence type="ECO:0000256" key="12">
    <source>
        <dbReference type="ARBA" id="ARBA00029826"/>
    </source>
</evidence>
<dbReference type="Gene3D" id="3.40.1280.10">
    <property type="match status" value="1"/>
</dbReference>
<evidence type="ECO:0000256" key="3">
    <source>
        <dbReference type="ARBA" id="ARBA00010324"/>
    </source>
</evidence>
<dbReference type="InterPro" id="IPR002845">
    <property type="entry name" value="tRNA_mtfrase_aTrm56"/>
</dbReference>
<sequence>MKLAVIRLGHRTERDKRITTHCALVARALGAEQIVLCGEKDDKIVEGVEKVARQWGGKFYITYSPSYRTTLRKFKKQKYRLVHATMYGEPIQQVAKKIRKEKKIAIVVGAEKVPREVYDESDYNVSVTSQPHSEVAALAIILHELQDGRELDKKFPKAKIKITPQTRGKKVSKRN</sequence>
<proteinExistence type="inferred from homology"/>
<comment type="caution">
    <text evidence="14">Lacks conserved residue(s) required for the propagation of feature annotation.</text>
</comment>
<evidence type="ECO:0000313" key="16">
    <source>
        <dbReference type="Proteomes" id="UP000675968"/>
    </source>
</evidence>
<comment type="function">
    <text evidence="1 14">Specifically catalyzes the AdoMet-dependent 2'-O-ribose methylation of cytidine at position 56 in tRNAs.</text>
</comment>
<keyword evidence="9 14" id="KW-0808">Transferase</keyword>
<reference evidence="15" key="2">
    <citation type="submission" date="2021-05" db="EMBL/GenBank/DDBJ databases">
        <title>Protein family content uncovers lineage relationships and bacterial pathway maintenance mechanisms in DPANN archaea.</title>
        <authorList>
            <person name="Castelle C.J."/>
            <person name="Meheust R."/>
            <person name="Jaffe A.L."/>
            <person name="Seitz K."/>
            <person name="Gong X."/>
            <person name="Baker B.J."/>
            <person name="Banfield J.F."/>
        </authorList>
    </citation>
    <scope>NUCLEOTIDE SEQUENCE</scope>
    <source>
        <strain evidence="15">RIFCSPLOWO2_01_FULL_AR10_48_17</strain>
    </source>
</reference>
<accession>A0A8T4L203</accession>
<evidence type="ECO:0000256" key="14">
    <source>
        <dbReference type="HAMAP-Rule" id="MF_00077"/>
    </source>
</evidence>
<dbReference type="PANTHER" id="PTHR42197">
    <property type="entry name" value="TRNA (CYTIDINE(56)-2'-O)-METHYLTRANSFERASE"/>
    <property type="match status" value="1"/>
</dbReference>
<comment type="similarity">
    <text evidence="3 14">Belongs to the aTrm56 family.</text>
</comment>